<dbReference type="Gene3D" id="1.20.1280.50">
    <property type="match status" value="1"/>
</dbReference>
<sequence length="458" mass="50949">MVIVRQNSSSAMAGMWITRLGIKTHAPQHPKGDQASSGMAMGNATGTMMRRDIWVSLPDDILDRVIARLPLQSLIRMQSVCKKWKIKLRTASFIRQCEVESESVPAEWFLTFNSQHKAGSLCLAYDTHLSKWHSLPLGFLPFEITPKSPLAAADGLICLGMGWSNVGNRGPSMPTKLIVCNPVSRFWRDVPLPPQLDPAVSLISVAGLVVDRVAGTYKLIVVGEVRREDRDCKHLVAFIFDSVCQTWNSYDVELDPLDSFSFLVSHFRTLVGHLTRAVLCSAVCEGVLYCLTARPYQLHAFNVVTEEWTRLRISLPAEISGPSLVARPGRLFLVGAYRHNQQDKSNNIGIWELDQGTHRWNVVDILLEALCSSHGRYSPPKSPPKSPPRSPTRRGNVSDNDDVVLFVKWGTRFLNYNVSKKSWVWLPACIPSAAVQAGSHAAGPHHNNFLFTPSLLLP</sequence>
<dbReference type="SUPFAM" id="SSF117281">
    <property type="entry name" value="Kelch motif"/>
    <property type="match status" value="1"/>
</dbReference>
<dbReference type="Proteomes" id="UP000822688">
    <property type="component" value="Chromosome 12"/>
</dbReference>
<dbReference type="InterPro" id="IPR015915">
    <property type="entry name" value="Kelch-typ_b-propeller"/>
</dbReference>
<dbReference type="Gene3D" id="2.120.10.80">
    <property type="entry name" value="Kelch-type beta propeller"/>
    <property type="match status" value="1"/>
</dbReference>
<feature type="region of interest" description="Disordered" evidence="1">
    <location>
        <begin position="375"/>
        <end position="397"/>
    </location>
</feature>
<gene>
    <name evidence="3" type="ORF">KC19_12G023000</name>
</gene>
<feature type="compositionally biased region" description="Pro residues" evidence="1">
    <location>
        <begin position="380"/>
        <end position="390"/>
    </location>
</feature>
<evidence type="ECO:0000313" key="4">
    <source>
        <dbReference type="Proteomes" id="UP000822688"/>
    </source>
</evidence>
<dbReference type="Pfam" id="PF00646">
    <property type="entry name" value="F-box"/>
    <property type="match status" value="1"/>
</dbReference>
<reference evidence="3" key="1">
    <citation type="submission" date="2020-06" db="EMBL/GenBank/DDBJ databases">
        <title>WGS assembly of Ceratodon purpureus strain R40.</title>
        <authorList>
            <person name="Carey S.B."/>
            <person name="Jenkins J."/>
            <person name="Shu S."/>
            <person name="Lovell J.T."/>
            <person name="Sreedasyam A."/>
            <person name="Maumus F."/>
            <person name="Tiley G.P."/>
            <person name="Fernandez-Pozo N."/>
            <person name="Barry K."/>
            <person name="Chen C."/>
            <person name="Wang M."/>
            <person name="Lipzen A."/>
            <person name="Daum C."/>
            <person name="Saski C.A."/>
            <person name="Payton A.C."/>
            <person name="Mcbreen J.C."/>
            <person name="Conrad R.E."/>
            <person name="Kollar L.M."/>
            <person name="Olsson S."/>
            <person name="Huttunen S."/>
            <person name="Landis J.B."/>
            <person name="Wickett N.J."/>
            <person name="Johnson M.G."/>
            <person name="Rensing S.A."/>
            <person name="Grimwood J."/>
            <person name="Schmutz J."/>
            <person name="Mcdaniel S.F."/>
        </authorList>
    </citation>
    <scope>NUCLEOTIDE SEQUENCE</scope>
    <source>
        <strain evidence="3">R40</strain>
    </source>
</reference>
<keyword evidence="4" id="KW-1185">Reference proteome</keyword>
<dbReference type="EMBL" id="CM026433">
    <property type="protein sequence ID" value="KAG0553586.1"/>
    <property type="molecule type" value="Genomic_DNA"/>
</dbReference>
<dbReference type="PANTHER" id="PTHR31672">
    <property type="entry name" value="BNACNNG10540D PROTEIN"/>
    <property type="match status" value="1"/>
</dbReference>
<organism evidence="3 4">
    <name type="scientific">Ceratodon purpureus</name>
    <name type="common">Fire moss</name>
    <name type="synonym">Dicranum purpureum</name>
    <dbReference type="NCBI Taxonomy" id="3225"/>
    <lineage>
        <taxon>Eukaryota</taxon>
        <taxon>Viridiplantae</taxon>
        <taxon>Streptophyta</taxon>
        <taxon>Embryophyta</taxon>
        <taxon>Bryophyta</taxon>
        <taxon>Bryophytina</taxon>
        <taxon>Bryopsida</taxon>
        <taxon>Dicranidae</taxon>
        <taxon>Pseudoditrichales</taxon>
        <taxon>Ditrichaceae</taxon>
        <taxon>Ceratodon</taxon>
    </lineage>
</organism>
<dbReference type="SUPFAM" id="SSF81383">
    <property type="entry name" value="F-box domain"/>
    <property type="match status" value="1"/>
</dbReference>
<dbReference type="SMART" id="SM00256">
    <property type="entry name" value="FBOX"/>
    <property type="match status" value="1"/>
</dbReference>
<accession>A0A8T0G2P3</accession>
<evidence type="ECO:0000256" key="1">
    <source>
        <dbReference type="SAM" id="MobiDB-lite"/>
    </source>
</evidence>
<dbReference type="InterPro" id="IPR001810">
    <property type="entry name" value="F-box_dom"/>
</dbReference>
<dbReference type="InterPro" id="IPR036047">
    <property type="entry name" value="F-box-like_dom_sf"/>
</dbReference>
<dbReference type="InterPro" id="IPR050796">
    <property type="entry name" value="SCF_F-box_component"/>
</dbReference>
<dbReference type="AlphaFoldDB" id="A0A8T0G2P3"/>
<name>A0A8T0G2P3_CERPU</name>
<evidence type="ECO:0000259" key="2">
    <source>
        <dbReference type="PROSITE" id="PS50181"/>
    </source>
</evidence>
<feature type="domain" description="F-box" evidence="2">
    <location>
        <begin position="51"/>
        <end position="97"/>
    </location>
</feature>
<dbReference type="CDD" id="cd22157">
    <property type="entry name" value="F-box_AtFBW1-like"/>
    <property type="match status" value="1"/>
</dbReference>
<comment type="caution">
    <text evidence="3">The sequence shown here is derived from an EMBL/GenBank/DDBJ whole genome shotgun (WGS) entry which is preliminary data.</text>
</comment>
<proteinExistence type="predicted"/>
<dbReference type="PROSITE" id="PS50181">
    <property type="entry name" value="FBOX"/>
    <property type="match status" value="1"/>
</dbReference>
<protein>
    <recommendedName>
        <fullName evidence="2">F-box domain-containing protein</fullName>
    </recommendedName>
</protein>
<evidence type="ECO:0000313" key="3">
    <source>
        <dbReference type="EMBL" id="KAG0553586.1"/>
    </source>
</evidence>